<proteinExistence type="predicted"/>
<evidence type="ECO:0000313" key="2">
    <source>
        <dbReference type="Proteomes" id="UP000734271"/>
    </source>
</evidence>
<name>A0ABS7SZ07_9FIRM</name>
<accession>A0ABS7SZ07</accession>
<protein>
    <submittedName>
        <fullName evidence="1">Uncharacterized protein</fullName>
    </submittedName>
</protein>
<sequence>MVCARHGLVVERELTPDEEKELTILGKKMLHTAPPITEKEMERYIELSDKKYGTMEEREEEIRENRKNFLKLQEKLSKKLKR</sequence>
<keyword evidence="2" id="KW-1185">Reference proteome</keyword>
<dbReference type="EMBL" id="JAIPME010000002">
    <property type="protein sequence ID" value="MBZ2386754.1"/>
    <property type="molecule type" value="Genomic_DNA"/>
</dbReference>
<evidence type="ECO:0000313" key="1">
    <source>
        <dbReference type="EMBL" id="MBZ2386754.1"/>
    </source>
</evidence>
<comment type="caution">
    <text evidence="1">The sequence shown here is derived from an EMBL/GenBank/DDBJ whole genome shotgun (WGS) entry which is preliminary data.</text>
</comment>
<dbReference type="RefSeq" id="WP_223419154.1">
    <property type="nucleotide sequence ID" value="NZ_JAIPME010000002.1"/>
</dbReference>
<organism evidence="1 2">
    <name type="scientific">Anaerococcus murdochii</name>
    <dbReference type="NCBI Taxonomy" id="411577"/>
    <lineage>
        <taxon>Bacteria</taxon>
        <taxon>Bacillati</taxon>
        <taxon>Bacillota</taxon>
        <taxon>Tissierellia</taxon>
        <taxon>Tissierellales</taxon>
        <taxon>Peptoniphilaceae</taxon>
        <taxon>Anaerococcus</taxon>
    </lineage>
</organism>
<reference evidence="1 2" key="1">
    <citation type="submission" date="2021-08" db="EMBL/GenBank/DDBJ databases">
        <title>FDA dAtabase for Regulatory Grade micrObial Sequences (FDA-ARGOS): Supporting development and validation of Infectious Disease Dx tests.</title>
        <authorList>
            <person name="Sproer C."/>
            <person name="Gronow S."/>
            <person name="Severitt S."/>
            <person name="Schroder I."/>
            <person name="Tallon L."/>
            <person name="Sadzewicz L."/>
            <person name="Zhao X."/>
            <person name="Boylan J."/>
            <person name="Ott S."/>
            <person name="Bowen H."/>
            <person name="Vavikolanu K."/>
            <person name="Hazen T."/>
            <person name="Aluvathingal J."/>
            <person name="Nadendla S."/>
            <person name="Lowell S."/>
            <person name="Myers T."/>
            <person name="Yan Y."/>
            <person name="Sichtig H."/>
        </authorList>
    </citation>
    <scope>NUCLEOTIDE SEQUENCE [LARGE SCALE GENOMIC DNA]</scope>
    <source>
        <strain evidence="1 2">FDAARGOS_1460</strain>
    </source>
</reference>
<gene>
    <name evidence="1" type="ORF">K8P03_05605</name>
</gene>
<dbReference type="Proteomes" id="UP000734271">
    <property type="component" value="Unassembled WGS sequence"/>
</dbReference>